<reference evidence="6 7" key="1">
    <citation type="submission" date="2017-07" db="EMBL/GenBank/DDBJ databases">
        <title>Draft Genome Sequences of Select Purple Nonsulfur Bacteria.</title>
        <authorList>
            <person name="Lasarre B."/>
            <person name="Mckinlay J.B."/>
        </authorList>
    </citation>
    <scope>NUCLEOTIDE SEQUENCE [LARGE SCALE GENOMIC DNA]</scope>
    <source>
        <strain evidence="6 7">DSM 11907</strain>
    </source>
</reference>
<comment type="subcellular location">
    <subcellularLocation>
        <location evidence="1">Membrane</location>
    </subcellularLocation>
</comment>
<evidence type="ECO:0008006" key="8">
    <source>
        <dbReference type="Google" id="ProtNLM"/>
    </source>
</evidence>
<dbReference type="GO" id="GO:0016020">
    <property type="term" value="C:membrane"/>
    <property type="evidence" value="ECO:0007669"/>
    <property type="project" value="UniProtKB-SubCell"/>
</dbReference>
<dbReference type="Gene3D" id="1.20.120.550">
    <property type="entry name" value="Membrane associated eicosanoid/glutathione metabolism-like domain"/>
    <property type="match status" value="1"/>
</dbReference>
<protein>
    <recommendedName>
        <fullName evidence="8">MAPEG family protein</fullName>
    </recommendedName>
</protein>
<dbReference type="PANTHER" id="PTHR35371">
    <property type="entry name" value="INNER MEMBRANE PROTEIN"/>
    <property type="match status" value="1"/>
</dbReference>
<organism evidence="6 7">
    <name type="scientific">Rhodoplanes elegans</name>
    <dbReference type="NCBI Taxonomy" id="29408"/>
    <lineage>
        <taxon>Bacteria</taxon>
        <taxon>Pseudomonadati</taxon>
        <taxon>Pseudomonadota</taxon>
        <taxon>Alphaproteobacteria</taxon>
        <taxon>Hyphomicrobiales</taxon>
        <taxon>Nitrobacteraceae</taxon>
        <taxon>Rhodoplanes</taxon>
    </lineage>
</organism>
<dbReference type="PANTHER" id="PTHR35371:SF1">
    <property type="entry name" value="BLR7753 PROTEIN"/>
    <property type="match status" value="1"/>
</dbReference>
<feature type="transmembrane region" description="Helical" evidence="5">
    <location>
        <begin position="69"/>
        <end position="97"/>
    </location>
</feature>
<dbReference type="AlphaFoldDB" id="A0A327KDN3"/>
<keyword evidence="7" id="KW-1185">Reference proteome</keyword>
<dbReference type="InterPro" id="IPR001129">
    <property type="entry name" value="Membr-assoc_MAPEG"/>
</dbReference>
<dbReference type="OrthoDB" id="7743618at2"/>
<comment type="caution">
    <text evidence="6">The sequence shown here is derived from an EMBL/GenBank/DDBJ whole genome shotgun (WGS) entry which is preliminary data.</text>
</comment>
<proteinExistence type="predicted"/>
<evidence type="ECO:0000256" key="5">
    <source>
        <dbReference type="SAM" id="Phobius"/>
    </source>
</evidence>
<feature type="transmembrane region" description="Helical" evidence="5">
    <location>
        <begin position="117"/>
        <end position="134"/>
    </location>
</feature>
<dbReference type="Proteomes" id="UP000248863">
    <property type="component" value="Unassembled WGS sequence"/>
</dbReference>
<dbReference type="Pfam" id="PF01124">
    <property type="entry name" value="MAPEG"/>
    <property type="match status" value="1"/>
</dbReference>
<feature type="transmembrane region" description="Helical" evidence="5">
    <location>
        <begin position="6"/>
        <end position="26"/>
    </location>
</feature>
<keyword evidence="2 5" id="KW-0812">Transmembrane</keyword>
<dbReference type="InterPro" id="IPR023352">
    <property type="entry name" value="MAPEG-like_dom_sf"/>
</dbReference>
<gene>
    <name evidence="6" type="ORF">CH338_17870</name>
</gene>
<evidence type="ECO:0000256" key="4">
    <source>
        <dbReference type="ARBA" id="ARBA00023136"/>
    </source>
</evidence>
<evidence type="ECO:0000256" key="1">
    <source>
        <dbReference type="ARBA" id="ARBA00004370"/>
    </source>
</evidence>
<keyword evidence="4 5" id="KW-0472">Membrane</keyword>
<evidence type="ECO:0000313" key="6">
    <source>
        <dbReference type="EMBL" id="RAI36271.1"/>
    </source>
</evidence>
<name>A0A327KDN3_9BRAD</name>
<keyword evidence="3 5" id="KW-1133">Transmembrane helix</keyword>
<evidence type="ECO:0000256" key="2">
    <source>
        <dbReference type="ARBA" id="ARBA00022692"/>
    </source>
</evidence>
<evidence type="ECO:0000313" key="7">
    <source>
        <dbReference type="Proteomes" id="UP000248863"/>
    </source>
</evidence>
<evidence type="ECO:0000256" key="3">
    <source>
        <dbReference type="ARBA" id="ARBA00022989"/>
    </source>
</evidence>
<dbReference type="SUPFAM" id="SSF161084">
    <property type="entry name" value="MAPEG domain-like"/>
    <property type="match status" value="1"/>
</dbReference>
<dbReference type="RefSeq" id="WP_111358488.1">
    <property type="nucleotide sequence ID" value="NZ_NHSK01000038.1"/>
</dbReference>
<accession>A0A327KDN3</accession>
<dbReference type="EMBL" id="NPEU01000225">
    <property type="protein sequence ID" value="RAI36271.1"/>
    <property type="molecule type" value="Genomic_DNA"/>
</dbReference>
<sequence>MSLTPVPTELYLLAAAVVLLVVQIFIQSGTMTKELGTDWNASARDDGRKPSGVLAGRAERALKNYLETFPAFVALALALAVTGRTGGLALAGAHLWFWARLVYVPLYLAGVPKVRSMVWLAALVGLGLMLAALVL</sequence>